<keyword evidence="4" id="KW-1185">Reference proteome</keyword>
<keyword evidence="1" id="KW-0853">WD repeat</keyword>
<reference evidence="4" key="1">
    <citation type="journal article" date="2015" name="PLoS Genet.">
        <title>Genome Sequence and Transcriptome Analyses of Chrysochromulina tobin: Metabolic Tools for Enhanced Algal Fitness in the Prominent Order Prymnesiales (Haptophyceae).</title>
        <authorList>
            <person name="Hovde B.T."/>
            <person name="Deodato C.R."/>
            <person name="Hunsperger H.M."/>
            <person name="Ryken S.A."/>
            <person name="Yost W."/>
            <person name="Jha R.K."/>
            <person name="Patterson J."/>
            <person name="Monnat R.J. Jr."/>
            <person name="Barlow S.B."/>
            <person name="Starkenburg S.R."/>
            <person name="Cattolico R.A."/>
        </authorList>
    </citation>
    <scope>NUCLEOTIDE SEQUENCE</scope>
    <source>
        <strain evidence="4">CCMP291</strain>
    </source>
</reference>
<dbReference type="InterPro" id="IPR036322">
    <property type="entry name" value="WD40_repeat_dom_sf"/>
</dbReference>
<dbReference type="PANTHER" id="PTHR44156">
    <property type="entry name" value="SUPERNUMERARY LIMBS, ISOFORM B-RELATED"/>
    <property type="match status" value="1"/>
</dbReference>
<dbReference type="AlphaFoldDB" id="A0A0M0LSS4"/>
<dbReference type="Proteomes" id="UP000037460">
    <property type="component" value="Unassembled WGS sequence"/>
</dbReference>
<proteinExistence type="predicted"/>
<accession>A0A0M0LSS4</accession>
<sequence>MSSRGAVGFGGGKGGGYRGRGSNRGGTRGYRCDNWGRGGGGSVHHVKDHGVEFQATGKGGGKGRTQMQPPVRVWTWETGTFEEKIPGGIPAGGAIECLILQHPWLFAGLAATMPQPGAVRVWQVDSKFDQTLLGHAGTVSCLEHSTLHGHAGTVFCLEQGGNYLFSGGEDMGVKVWRYEDVPAGSGSFLLLIELKGHRTCIQDMKVRGGALDAHADVLISADRDGTVALWGFGETNASPNPLSFFHTGQANLMSIWVDETVLFTAGLDGHIKANRRLPACPGSLRPTAHRPPCCCRMQVWDAQGTLLFDHVCLTKEQRESGVTAIAVVPDHTDGVMVTACQDKAIKLWKMPTFAKRGIIGPKAGHTDVVRCIAKGPGNSFFTGSMDNSICVWEFPAC</sequence>
<dbReference type="SMART" id="SM00320">
    <property type="entry name" value="WD40"/>
    <property type="match status" value="5"/>
</dbReference>
<dbReference type="SUPFAM" id="SSF50978">
    <property type="entry name" value="WD40 repeat-like"/>
    <property type="match status" value="1"/>
</dbReference>
<feature type="compositionally biased region" description="Gly residues" evidence="2">
    <location>
        <begin position="7"/>
        <end position="28"/>
    </location>
</feature>
<evidence type="ECO:0000256" key="1">
    <source>
        <dbReference type="PROSITE-ProRule" id="PRU00221"/>
    </source>
</evidence>
<feature type="repeat" description="WD" evidence="1">
    <location>
        <begin position="362"/>
        <end position="397"/>
    </location>
</feature>
<dbReference type="InterPro" id="IPR015943">
    <property type="entry name" value="WD40/YVTN_repeat-like_dom_sf"/>
</dbReference>
<dbReference type="PROSITE" id="PS50294">
    <property type="entry name" value="WD_REPEATS_REGION"/>
    <property type="match status" value="1"/>
</dbReference>
<dbReference type="InterPro" id="IPR001680">
    <property type="entry name" value="WD40_rpt"/>
</dbReference>
<evidence type="ECO:0000313" key="3">
    <source>
        <dbReference type="EMBL" id="KOO53808.1"/>
    </source>
</evidence>
<organism evidence="3 4">
    <name type="scientific">Chrysochromulina tobinii</name>
    <dbReference type="NCBI Taxonomy" id="1460289"/>
    <lineage>
        <taxon>Eukaryota</taxon>
        <taxon>Haptista</taxon>
        <taxon>Haptophyta</taxon>
        <taxon>Prymnesiophyceae</taxon>
        <taxon>Prymnesiales</taxon>
        <taxon>Chrysochromulinaceae</taxon>
        <taxon>Chrysochromulina</taxon>
    </lineage>
</organism>
<dbReference type="Pfam" id="PF00400">
    <property type="entry name" value="WD40"/>
    <property type="match status" value="4"/>
</dbReference>
<dbReference type="InterPro" id="IPR053299">
    <property type="entry name" value="ASTRA_WD_repeat"/>
</dbReference>
<comment type="caution">
    <text evidence="3">The sequence shown here is derived from an EMBL/GenBank/DDBJ whole genome shotgun (WGS) entry which is preliminary data.</text>
</comment>
<dbReference type="PROSITE" id="PS50082">
    <property type="entry name" value="WD_REPEATS_2"/>
    <property type="match status" value="2"/>
</dbReference>
<feature type="repeat" description="WD" evidence="1">
    <location>
        <begin position="147"/>
        <end position="176"/>
    </location>
</feature>
<dbReference type="OrthoDB" id="59941at2759"/>
<dbReference type="EMBL" id="JWZX01000052">
    <property type="protein sequence ID" value="KOO53808.1"/>
    <property type="molecule type" value="Genomic_DNA"/>
</dbReference>
<evidence type="ECO:0000313" key="4">
    <source>
        <dbReference type="Proteomes" id="UP000037460"/>
    </source>
</evidence>
<protein>
    <submittedName>
        <fullName evidence="3">Zinc finger ccch domain-containing protein 48-like protein</fullName>
    </submittedName>
</protein>
<dbReference type="Gene3D" id="2.130.10.10">
    <property type="entry name" value="YVTN repeat-like/Quinoprotein amine dehydrogenase"/>
    <property type="match status" value="2"/>
</dbReference>
<gene>
    <name evidence="3" type="ORF">Ctob_014849</name>
</gene>
<feature type="region of interest" description="Disordered" evidence="2">
    <location>
        <begin position="1"/>
        <end position="28"/>
    </location>
</feature>
<evidence type="ECO:0000256" key="2">
    <source>
        <dbReference type="SAM" id="MobiDB-lite"/>
    </source>
</evidence>
<name>A0A0M0LSS4_9EUKA</name>